<protein>
    <submittedName>
        <fullName evidence="13">RNA-binding protein nob1</fullName>
    </submittedName>
</protein>
<dbReference type="SUPFAM" id="SSF52058">
    <property type="entry name" value="L domain-like"/>
    <property type="match status" value="1"/>
</dbReference>
<dbReference type="EMBL" id="VEPZ02001433">
    <property type="protein sequence ID" value="KAE8673205.1"/>
    <property type="molecule type" value="Genomic_DNA"/>
</dbReference>
<comment type="similarity">
    <text evidence="1">Belongs to the RLP family.</text>
</comment>
<dbReference type="InterPro" id="IPR001611">
    <property type="entry name" value="Leu-rich_rpt"/>
</dbReference>
<dbReference type="Pfam" id="PF08263">
    <property type="entry name" value="LRRNT_2"/>
    <property type="match status" value="1"/>
</dbReference>
<evidence type="ECO:0000256" key="2">
    <source>
        <dbReference type="ARBA" id="ARBA00022614"/>
    </source>
</evidence>
<accession>A0A6A2Y019</accession>
<dbReference type="Pfam" id="PF00560">
    <property type="entry name" value="LRR_1"/>
    <property type="match status" value="1"/>
</dbReference>
<evidence type="ECO:0000256" key="11">
    <source>
        <dbReference type="SAM" id="SignalP"/>
    </source>
</evidence>
<evidence type="ECO:0000256" key="5">
    <source>
        <dbReference type="ARBA" id="ARBA00022737"/>
    </source>
</evidence>
<feature type="transmembrane region" description="Helical" evidence="10">
    <location>
        <begin position="218"/>
        <end position="237"/>
    </location>
</feature>
<gene>
    <name evidence="13" type="ORF">F3Y22_tig00111806pilonHSYRG00031</name>
</gene>
<evidence type="ECO:0000256" key="1">
    <source>
        <dbReference type="ARBA" id="ARBA00009592"/>
    </source>
</evidence>
<keyword evidence="3 10" id="KW-0812">Transmembrane</keyword>
<evidence type="ECO:0000256" key="6">
    <source>
        <dbReference type="ARBA" id="ARBA00022989"/>
    </source>
</evidence>
<keyword evidence="7 10" id="KW-0472">Membrane</keyword>
<keyword evidence="4 11" id="KW-0732">Signal</keyword>
<evidence type="ECO:0000256" key="8">
    <source>
        <dbReference type="ARBA" id="ARBA00023180"/>
    </source>
</evidence>
<proteinExistence type="inferred from homology"/>
<dbReference type="Gene3D" id="3.30.200.20">
    <property type="entry name" value="Phosphorylase Kinase, domain 1"/>
    <property type="match status" value="1"/>
</dbReference>
<dbReference type="InterPro" id="IPR013210">
    <property type="entry name" value="LRR_N_plant-typ"/>
</dbReference>
<dbReference type="InterPro" id="IPR011009">
    <property type="entry name" value="Kinase-like_dom_sf"/>
</dbReference>
<dbReference type="Proteomes" id="UP000436088">
    <property type="component" value="Unassembled WGS sequence"/>
</dbReference>
<dbReference type="GO" id="GO:0012505">
    <property type="term" value="C:endomembrane system"/>
    <property type="evidence" value="ECO:0007669"/>
    <property type="project" value="UniProtKB-SubCell"/>
</dbReference>
<keyword evidence="14" id="KW-1185">Reference proteome</keyword>
<comment type="caution">
    <text evidence="13">The sequence shown here is derived from an EMBL/GenBank/DDBJ whole genome shotgun (WGS) entry which is preliminary data.</text>
</comment>
<evidence type="ECO:0000256" key="9">
    <source>
        <dbReference type="ARBA" id="ARBA00046288"/>
    </source>
</evidence>
<dbReference type="Gene3D" id="3.80.10.10">
    <property type="entry name" value="Ribonuclease Inhibitor"/>
    <property type="match status" value="1"/>
</dbReference>
<keyword evidence="6 10" id="KW-1133">Transmembrane helix</keyword>
<keyword evidence="2" id="KW-0433">Leucine-rich repeat</keyword>
<evidence type="ECO:0000256" key="10">
    <source>
        <dbReference type="SAM" id="Phobius"/>
    </source>
</evidence>
<feature type="domain" description="Leucine-rich repeat-containing N-terminal plant-type" evidence="12">
    <location>
        <begin position="27"/>
        <end position="64"/>
    </location>
</feature>
<feature type="signal peptide" evidence="11">
    <location>
        <begin position="1"/>
        <end position="21"/>
    </location>
</feature>
<dbReference type="PANTHER" id="PTHR46084">
    <property type="entry name" value="PROTEIN MALE DISCOVERER 2"/>
    <property type="match status" value="1"/>
</dbReference>
<name>A0A6A2Y019_HIBSY</name>
<comment type="subcellular location">
    <subcellularLocation>
        <location evidence="9">Endomembrane system</location>
        <topology evidence="9">Single-pass type I membrane protein</topology>
    </subcellularLocation>
</comment>
<dbReference type="PANTHER" id="PTHR46084:SF19">
    <property type="entry name" value="PROTEIN KINASE DOMAIN-CONTAINING PROTEIN"/>
    <property type="match status" value="1"/>
</dbReference>
<keyword evidence="8" id="KW-0325">Glycoprotein</keyword>
<feature type="chain" id="PRO_5025349795" evidence="11">
    <location>
        <begin position="22"/>
        <end position="502"/>
    </location>
</feature>
<evidence type="ECO:0000259" key="12">
    <source>
        <dbReference type="Pfam" id="PF08263"/>
    </source>
</evidence>
<evidence type="ECO:0000256" key="7">
    <source>
        <dbReference type="ARBA" id="ARBA00023136"/>
    </source>
</evidence>
<sequence length="502" mass="56126">MRPYIHLLPLVLACGVSLVTSGSFPINEVKALITFKGDISEDPNLVLSNWNALDADPCDWSGITSSSLKGILAPEIGQITYLQGLTLRSNRLLGVIPKELGMLKFLKVLDLVNQLTGRIPSELGNLSIVMKINLQSNGLTGSLPAELGNLKYLQELRLDRNKLQGAVPAYSNSAFTAETHGMYASHSNLTGLCSWVTLAFKGTAFRTQMLNSIPARNVIVTGIMVGSFFLFALLAAFQRCNNKFSIIIPWKKSGSEKDHLVVYIDSELLKDVTKYSRQELEVACEDFSNIIGSSPDSLVYKGTMKGRPEIAVIPLHQTGALDRLSRALLPKRGGRLARLNHEKVGKLLGYCRESSPLQERLRRRIPIILDKTYENRSWHCRGLKYLHTELEPPFTILELNSSAVYLTEDFSPKLVDLESWKSILGRSEKNSGTVVNNGAWRPPFCKDRGSLIDWTKEYLELPEVMSYLLDPELKHFRYEDLKVISAVKPLHSSRLFENTIHG</sequence>
<evidence type="ECO:0000256" key="3">
    <source>
        <dbReference type="ARBA" id="ARBA00022692"/>
    </source>
</evidence>
<reference evidence="13" key="1">
    <citation type="submission" date="2019-09" db="EMBL/GenBank/DDBJ databases">
        <title>Draft genome information of white flower Hibiscus syriacus.</title>
        <authorList>
            <person name="Kim Y.-M."/>
        </authorList>
    </citation>
    <scope>NUCLEOTIDE SEQUENCE [LARGE SCALE GENOMIC DNA]</scope>
    <source>
        <strain evidence="13">YM2019G1</strain>
    </source>
</reference>
<dbReference type="AlphaFoldDB" id="A0A6A2Y019"/>
<organism evidence="13 14">
    <name type="scientific">Hibiscus syriacus</name>
    <name type="common">Rose of Sharon</name>
    <dbReference type="NCBI Taxonomy" id="106335"/>
    <lineage>
        <taxon>Eukaryota</taxon>
        <taxon>Viridiplantae</taxon>
        <taxon>Streptophyta</taxon>
        <taxon>Embryophyta</taxon>
        <taxon>Tracheophyta</taxon>
        <taxon>Spermatophyta</taxon>
        <taxon>Magnoliopsida</taxon>
        <taxon>eudicotyledons</taxon>
        <taxon>Gunneridae</taxon>
        <taxon>Pentapetalae</taxon>
        <taxon>rosids</taxon>
        <taxon>malvids</taxon>
        <taxon>Malvales</taxon>
        <taxon>Malvaceae</taxon>
        <taxon>Malvoideae</taxon>
        <taxon>Hibiscus</taxon>
    </lineage>
</organism>
<evidence type="ECO:0000313" key="14">
    <source>
        <dbReference type="Proteomes" id="UP000436088"/>
    </source>
</evidence>
<evidence type="ECO:0000256" key="4">
    <source>
        <dbReference type="ARBA" id="ARBA00022729"/>
    </source>
</evidence>
<dbReference type="SUPFAM" id="SSF56112">
    <property type="entry name" value="Protein kinase-like (PK-like)"/>
    <property type="match status" value="1"/>
</dbReference>
<evidence type="ECO:0000313" key="13">
    <source>
        <dbReference type="EMBL" id="KAE8673205.1"/>
    </source>
</evidence>
<dbReference type="InterPro" id="IPR032675">
    <property type="entry name" value="LRR_dom_sf"/>
</dbReference>
<keyword evidence="5" id="KW-0677">Repeat</keyword>
<dbReference type="FunFam" id="3.80.10.10:FF:000041">
    <property type="entry name" value="LRR receptor-like serine/threonine-protein kinase ERECTA"/>
    <property type="match status" value="1"/>
</dbReference>